<dbReference type="SMART" id="SM00939">
    <property type="entry name" value="PepX_C"/>
    <property type="match status" value="1"/>
</dbReference>
<dbReference type="OrthoDB" id="3276960at2"/>
<dbReference type="GO" id="GO:0008239">
    <property type="term" value="F:dipeptidyl-peptidase activity"/>
    <property type="evidence" value="ECO:0007669"/>
    <property type="project" value="InterPro"/>
</dbReference>
<evidence type="ECO:0000313" key="5">
    <source>
        <dbReference type="EMBL" id="AYG82254.1"/>
    </source>
</evidence>
<dbReference type="NCBIfam" id="TIGR00976">
    <property type="entry name" value="CocE_NonD"/>
    <property type="match status" value="1"/>
</dbReference>
<sequence>MTSDGTRPNTAPSLYPELDEGALAGVVQALRTGDTSTLGPARAAEVAETRQVATFLDGVRVPAGEGVELDAALWLHNGDGPHPLIVMPSPWAKQGWLVYTIQAMRFARRGYHVLAYTARGFGESGGEVEVAGEKDIADGIAALDHLVSRAGGPEAVGRIGFLGDSYGSGISQLVAAEERRVDAVVALSTWGDLGEAFYENNTRHVAAVKTLLNAASTARLSERTQRAFDDVLANENVEETLVWAAERSPYHRVDKLNSRAVPVFFAQAWHETLFPGNQTLKTFNALSGPKRLLWSIGDHSGPEMTGILGLPNRVWEEAHSWFDQHLLETDGDEARAAAFDSESGARDQVVSEVMWGRALESRPTWHAATGTPERFYLTGPPEDGKDGGLLDKPTNGWHTTFTTGTDTPATVADQILLTGYAELAGLPKVYRTGRIDRAAAGVWTSAPLPSRHQLRGVPRLRVTLAPSEPDATFVAYLFDVDALGFARIITHAPYTVLGATPHTPAGADIALQVTGYDVRAGHRLMLVLDSVDPFYGDANTNPGTLTITSPDEEPSYLELPLS</sequence>
<dbReference type="KEGG" id="shun:DWB77_04424"/>
<name>A0A387HFN0_9ACTN</name>
<protein>
    <recommendedName>
        <fullName evidence="4">Xaa-Pro dipeptidyl-peptidase C-terminal domain-containing protein</fullName>
    </recommendedName>
</protein>
<dbReference type="InterPro" id="IPR008979">
    <property type="entry name" value="Galactose-bd-like_sf"/>
</dbReference>
<dbReference type="PANTHER" id="PTHR22946:SF9">
    <property type="entry name" value="POLYKETIDE TRANSFERASE AF380"/>
    <property type="match status" value="1"/>
</dbReference>
<evidence type="ECO:0000259" key="4">
    <source>
        <dbReference type="SMART" id="SM00939"/>
    </source>
</evidence>
<evidence type="ECO:0000313" key="6">
    <source>
        <dbReference type="Proteomes" id="UP000271554"/>
    </source>
</evidence>
<feature type="region of interest" description="Disordered" evidence="3">
    <location>
        <begin position="542"/>
        <end position="562"/>
    </location>
</feature>
<dbReference type="Proteomes" id="UP000271554">
    <property type="component" value="Chromosome"/>
</dbReference>
<dbReference type="EMBL" id="CP032698">
    <property type="protein sequence ID" value="AYG82254.1"/>
    <property type="molecule type" value="Genomic_DNA"/>
</dbReference>
<dbReference type="AlphaFoldDB" id="A0A387HFN0"/>
<feature type="domain" description="Xaa-Pro dipeptidyl-peptidase C-terminal" evidence="4">
    <location>
        <begin position="319"/>
        <end position="558"/>
    </location>
</feature>
<dbReference type="InterPro" id="IPR029058">
    <property type="entry name" value="AB_hydrolase_fold"/>
</dbReference>
<dbReference type="SUPFAM" id="SSF53474">
    <property type="entry name" value="alpha/beta-Hydrolases"/>
    <property type="match status" value="1"/>
</dbReference>
<dbReference type="Gene3D" id="3.40.50.1820">
    <property type="entry name" value="alpha/beta hydrolase"/>
    <property type="match status" value="1"/>
</dbReference>
<dbReference type="PANTHER" id="PTHR22946">
    <property type="entry name" value="DIENELACTONE HYDROLASE DOMAIN-CONTAINING PROTEIN-RELATED"/>
    <property type="match status" value="1"/>
</dbReference>
<gene>
    <name evidence="5" type="ORF">DWB77_04424</name>
</gene>
<proteinExistence type="inferred from homology"/>
<evidence type="ECO:0000256" key="3">
    <source>
        <dbReference type="SAM" id="MobiDB-lite"/>
    </source>
</evidence>
<dbReference type="Pfam" id="PF08530">
    <property type="entry name" value="PepX_C"/>
    <property type="match status" value="1"/>
</dbReference>
<evidence type="ECO:0000256" key="1">
    <source>
        <dbReference type="ARBA" id="ARBA00008645"/>
    </source>
</evidence>
<dbReference type="InterPro" id="IPR005674">
    <property type="entry name" value="CocE/Ser_esterase"/>
</dbReference>
<dbReference type="Gene3D" id="2.60.120.260">
    <property type="entry name" value="Galactose-binding domain-like"/>
    <property type="match status" value="1"/>
</dbReference>
<dbReference type="InterPro" id="IPR013736">
    <property type="entry name" value="Xaa-Pro_dipept_C"/>
</dbReference>
<dbReference type="GO" id="GO:0052689">
    <property type="term" value="F:carboxylic ester hydrolase activity"/>
    <property type="evidence" value="ECO:0007669"/>
    <property type="project" value="UniProtKB-ARBA"/>
</dbReference>
<reference evidence="5 6" key="1">
    <citation type="submission" date="2018-10" db="EMBL/GenBank/DDBJ databases">
        <title>Relationship between Morphology and Antimicrobial Activity in Streptomyces.</title>
        <authorList>
            <person name="Kang H.J."/>
            <person name="Kim S.B."/>
        </authorList>
    </citation>
    <scope>NUCLEOTIDE SEQUENCE [LARGE SCALE GENOMIC DNA]</scope>
    <source>
        <strain evidence="5 6">BH38</strain>
    </source>
</reference>
<dbReference type="RefSeq" id="WP_120722870.1">
    <property type="nucleotide sequence ID" value="NZ_CP032698.1"/>
</dbReference>
<keyword evidence="2" id="KW-0378">Hydrolase</keyword>
<dbReference type="SUPFAM" id="SSF49785">
    <property type="entry name" value="Galactose-binding domain-like"/>
    <property type="match status" value="1"/>
</dbReference>
<dbReference type="InterPro" id="IPR050261">
    <property type="entry name" value="FrsA_esterase"/>
</dbReference>
<evidence type="ECO:0000256" key="2">
    <source>
        <dbReference type="ARBA" id="ARBA00022801"/>
    </source>
</evidence>
<keyword evidence="6" id="KW-1185">Reference proteome</keyword>
<accession>A0A387HFN0</accession>
<comment type="similarity">
    <text evidence="1">Belongs to the AB hydrolase superfamily.</text>
</comment>
<organism evidence="5 6">
    <name type="scientific">Streptomyces hundungensis</name>
    <dbReference type="NCBI Taxonomy" id="1077946"/>
    <lineage>
        <taxon>Bacteria</taxon>
        <taxon>Bacillati</taxon>
        <taxon>Actinomycetota</taxon>
        <taxon>Actinomycetes</taxon>
        <taxon>Kitasatosporales</taxon>
        <taxon>Streptomycetaceae</taxon>
        <taxon>Streptomyces</taxon>
    </lineage>
</organism>
<dbReference type="InterPro" id="IPR000383">
    <property type="entry name" value="Xaa-Pro-like_dom"/>
</dbReference>
<dbReference type="Pfam" id="PF02129">
    <property type="entry name" value="Peptidase_S15"/>
    <property type="match status" value="1"/>
</dbReference>